<sequence length="76" mass="8763">MPRQSVTLTESNNRWLNSHVETTGDYANKSELINDLIRRARRAEFVNQKLLNAEKSNFVSQSPDEILAEFKADLIK</sequence>
<evidence type="ECO:0000313" key="2">
    <source>
        <dbReference type="Proteomes" id="UP001500359"/>
    </source>
</evidence>
<dbReference type="SUPFAM" id="SSF47598">
    <property type="entry name" value="Ribbon-helix-helix"/>
    <property type="match status" value="1"/>
</dbReference>
<proteinExistence type="predicted"/>
<reference evidence="2" key="1">
    <citation type="journal article" date="2019" name="Int. J. Syst. Evol. Microbiol.">
        <title>The Global Catalogue of Microorganisms (GCM) 10K type strain sequencing project: providing services to taxonomists for standard genome sequencing and annotation.</title>
        <authorList>
            <consortium name="The Broad Institute Genomics Platform"/>
            <consortium name="The Broad Institute Genome Sequencing Center for Infectious Disease"/>
            <person name="Wu L."/>
            <person name="Ma J."/>
        </authorList>
    </citation>
    <scope>NUCLEOTIDE SEQUENCE [LARGE SCALE GENOMIC DNA]</scope>
    <source>
        <strain evidence="2">JCM 15896</strain>
    </source>
</reference>
<dbReference type="EMBL" id="BAAAFD010000013">
    <property type="protein sequence ID" value="GAA0859650.1"/>
    <property type="molecule type" value="Genomic_DNA"/>
</dbReference>
<organism evidence="1 2">
    <name type="scientific">Aliiglaciecola litoralis</name>
    <dbReference type="NCBI Taxonomy" id="582857"/>
    <lineage>
        <taxon>Bacteria</taxon>
        <taxon>Pseudomonadati</taxon>
        <taxon>Pseudomonadota</taxon>
        <taxon>Gammaproteobacteria</taxon>
        <taxon>Alteromonadales</taxon>
        <taxon>Alteromonadaceae</taxon>
        <taxon>Aliiglaciecola</taxon>
    </lineage>
</organism>
<keyword evidence="2" id="KW-1185">Reference proteome</keyword>
<accession>A0ABP3X564</accession>
<name>A0ABP3X564_9ALTE</name>
<evidence type="ECO:0008006" key="3">
    <source>
        <dbReference type="Google" id="ProtNLM"/>
    </source>
</evidence>
<dbReference type="InterPro" id="IPR010985">
    <property type="entry name" value="Ribbon_hlx_hlx"/>
</dbReference>
<evidence type="ECO:0000313" key="1">
    <source>
        <dbReference type="EMBL" id="GAA0859650.1"/>
    </source>
</evidence>
<gene>
    <name evidence="1" type="ORF">GCM10009114_33900</name>
</gene>
<dbReference type="RefSeq" id="WP_343862150.1">
    <property type="nucleotide sequence ID" value="NZ_BAAAFD010000013.1"/>
</dbReference>
<dbReference type="Proteomes" id="UP001500359">
    <property type="component" value="Unassembled WGS sequence"/>
</dbReference>
<protein>
    <recommendedName>
        <fullName evidence="3">Antitoxin ParD1/3/4</fullName>
    </recommendedName>
</protein>
<comment type="caution">
    <text evidence="1">The sequence shown here is derived from an EMBL/GenBank/DDBJ whole genome shotgun (WGS) entry which is preliminary data.</text>
</comment>